<dbReference type="EMBL" id="JWZX01002229">
    <property type="protein sequence ID" value="KOO30421.1"/>
    <property type="molecule type" value="Genomic_DNA"/>
</dbReference>
<evidence type="ECO:0000256" key="3">
    <source>
        <dbReference type="ARBA" id="ARBA00022679"/>
    </source>
</evidence>
<name>A0A0M0JUS0_9EUKA</name>
<sequence>MRLITPSMSAAGGAPTTTERGVSFSVGSLFYNPSSRIIRDLGVLALAVLGRERAQEGGAPLRVLDAMAGSGVRSLRYATEVSNVGLVHANELMKGDHPLSANLAPLISKGVVQLTAEDAIDMYFRARLSGERYDFVDCDAFGTGQPHTAEAWWAVATGGLLYLCATDSRCTAGHNAHKVMSGYAAVAKYHPSCNEQGLRLLLGAAWREAAQRNLHARPIFSYFDRPSSSFRVMLQLTKPKRPPADAYESLSHVARCRACGQLWKVPSVALGDAAGALRPKCAAIDCGAAGVDVAGPMWSGPMHDEAFVHAMEEEAATRGWDDAEQLLRLMGEEARAEMGGALLFYHLGEVQRSLAARGLRQPPLAVLIEALRAAGHTASASHSERKAIKVSATLDQIVEVVAAAGRQGETK</sequence>
<accession>A0A0M0JUS0</accession>
<dbReference type="GO" id="GO:0005634">
    <property type="term" value="C:nucleus"/>
    <property type="evidence" value="ECO:0007669"/>
    <property type="project" value="TreeGrafter"/>
</dbReference>
<dbReference type="SUPFAM" id="SSF53335">
    <property type="entry name" value="S-adenosyl-L-methionine-dependent methyltransferases"/>
    <property type="match status" value="1"/>
</dbReference>
<evidence type="ECO:0000313" key="9">
    <source>
        <dbReference type="Proteomes" id="UP000037460"/>
    </source>
</evidence>
<keyword evidence="3 7" id="KW-0808">Transferase</keyword>
<comment type="caution">
    <text evidence="8">The sequence shown here is derived from an EMBL/GenBank/DDBJ whole genome shotgun (WGS) entry which is preliminary data.</text>
</comment>
<proteinExistence type="inferred from homology"/>
<dbReference type="InterPro" id="IPR029063">
    <property type="entry name" value="SAM-dependent_MTases_sf"/>
</dbReference>
<organism evidence="8 9">
    <name type="scientific">Chrysochromulina tobinii</name>
    <dbReference type="NCBI Taxonomy" id="1460289"/>
    <lineage>
        <taxon>Eukaryota</taxon>
        <taxon>Haptista</taxon>
        <taxon>Haptophyta</taxon>
        <taxon>Prymnesiophyceae</taxon>
        <taxon>Prymnesiales</taxon>
        <taxon>Chrysochromulinaceae</taxon>
        <taxon>Chrysochromulina</taxon>
    </lineage>
</organism>
<dbReference type="PROSITE" id="PS51626">
    <property type="entry name" value="SAM_MT_TRM1"/>
    <property type="match status" value="1"/>
</dbReference>
<dbReference type="Pfam" id="PF02005">
    <property type="entry name" value="TRM"/>
    <property type="match status" value="1"/>
</dbReference>
<comment type="similarity">
    <text evidence="7">Belongs to the class I-like SAM-binding methyltransferase superfamily. Trm1 family.</text>
</comment>
<keyword evidence="9" id="KW-1185">Reference proteome</keyword>
<dbReference type="InterPro" id="IPR002905">
    <property type="entry name" value="Trm1"/>
</dbReference>
<protein>
    <recommendedName>
        <fullName evidence="10">tRNA (guanine(26)-N(2))-dimethyltransferase</fullName>
    </recommendedName>
</protein>
<evidence type="ECO:0000256" key="5">
    <source>
        <dbReference type="ARBA" id="ARBA00022694"/>
    </source>
</evidence>
<dbReference type="Gene3D" id="3.40.50.150">
    <property type="entry name" value="Vaccinia Virus protein VP39"/>
    <property type="match status" value="1"/>
</dbReference>
<evidence type="ECO:0000256" key="1">
    <source>
        <dbReference type="ARBA" id="ARBA00022555"/>
    </source>
</evidence>
<gene>
    <name evidence="8" type="ORF">Ctob_010741</name>
</gene>
<reference evidence="9" key="1">
    <citation type="journal article" date="2015" name="PLoS Genet.">
        <title>Genome Sequence and Transcriptome Analyses of Chrysochromulina tobin: Metabolic Tools for Enhanced Algal Fitness in the Prominent Order Prymnesiales (Haptophyceae).</title>
        <authorList>
            <person name="Hovde B.T."/>
            <person name="Deodato C.R."/>
            <person name="Hunsperger H.M."/>
            <person name="Ryken S.A."/>
            <person name="Yost W."/>
            <person name="Jha R.K."/>
            <person name="Patterson J."/>
            <person name="Monnat R.J. Jr."/>
            <person name="Barlow S.B."/>
            <person name="Starkenburg S.R."/>
            <person name="Cattolico R.A."/>
        </authorList>
    </citation>
    <scope>NUCLEOTIDE SEQUENCE</scope>
    <source>
        <strain evidence="9">CCMP291</strain>
    </source>
</reference>
<dbReference type="GO" id="GO:0002940">
    <property type="term" value="P:tRNA N2-guanine methylation"/>
    <property type="evidence" value="ECO:0007669"/>
    <property type="project" value="TreeGrafter"/>
</dbReference>
<evidence type="ECO:0008006" key="10">
    <source>
        <dbReference type="Google" id="ProtNLM"/>
    </source>
</evidence>
<dbReference type="AlphaFoldDB" id="A0A0M0JUS0"/>
<evidence type="ECO:0000256" key="6">
    <source>
        <dbReference type="ARBA" id="ARBA00022884"/>
    </source>
</evidence>
<dbReference type="PANTHER" id="PTHR10631">
    <property type="entry name" value="N 2 ,N 2 -DIMETHYLGUANOSINE TRNA METHYLTRANSFERASE"/>
    <property type="match status" value="1"/>
</dbReference>
<keyword evidence="1 7" id="KW-0820">tRNA-binding</keyword>
<evidence type="ECO:0000256" key="4">
    <source>
        <dbReference type="ARBA" id="ARBA00022691"/>
    </source>
</evidence>
<dbReference type="GO" id="GO:0016423">
    <property type="term" value="F:tRNA (guanine) methyltransferase activity"/>
    <property type="evidence" value="ECO:0007669"/>
    <property type="project" value="InterPro"/>
</dbReference>
<evidence type="ECO:0000256" key="7">
    <source>
        <dbReference type="PROSITE-ProRule" id="PRU00958"/>
    </source>
</evidence>
<keyword evidence="4 7" id="KW-0949">S-adenosyl-L-methionine</keyword>
<dbReference type="PANTHER" id="PTHR10631:SF9">
    <property type="entry name" value="TRNA (GUANINE(26)-N(2))-DIMETHYLTRANSFERASE"/>
    <property type="match status" value="1"/>
</dbReference>
<dbReference type="OrthoDB" id="6349953at2759"/>
<evidence type="ECO:0000313" key="8">
    <source>
        <dbReference type="EMBL" id="KOO30421.1"/>
    </source>
</evidence>
<keyword evidence="5 7" id="KW-0819">tRNA processing</keyword>
<dbReference type="Proteomes" id="UP000037460">
    <property type="component" value="Unassembled WGS sequence"/>
</dbReference>
<dbReference type="Gene3D" id="3.30.56.70">
    <property type="entry name" value="N2,N2-dimethylguanosine tRNA methyltransferase, C-terminal domain"/>
    <property type="match status" value="1"/>
</dbReference>
<evidence type="ECO:0000256" key="2">
    <source>
        <dbReference type="ARBA" id="ARBA00022603"/>
    </source>
</evidence>
<keyword evidence="2 7" id="KW-0489">Methyltransferase</keyword>
<dbReference type="InterPro" id="IPR042296">
    <property type="entry name" value="tRNA_met_Trm1_C"/>
</dbReference>
<dbReference type="GO" id="GO:0000049">
    <property type="term" value="F:tRNA binding"/>
    <property type="evidence" value="ECO:0007669"/>
    <property type="project" value="UniProtKB-UniRule"/>
</dbReference>
<keyword evidence="6 7" id="KW-0694">RNA-binding</keyword>